<dbReference type="Pfam" id="PF00027">
    <property type="entry name" value="cNMP_binding"/>
    <property type="match status" value="1"/>
</dbReference>
<dbReference type="PANTHER" id="PTHR24567">
    <property type="entry name" value="CRP FAMILY TRANSCRIPTIONAL REGULATORY PROTEIN"/>
    <property type="match status" value="1"/>
</dbReference>
<dbReference type="SUPFAM" id="SSF51206">
    <property type="entry name" value="cAMP-binding domain-like"/>
    <property type="match status" value="1"/>
</dbReference>
<dbReference type="CDD" id="cd00038">
    <property type="entry name" value="CAP_ED"/>
    <property type="match status" value="1"/>
</dbReference>
<organism evidence="6 7">
    <name type="scientific">Youngiibacter multivorans</name>
    <dbReference type="NCBI Taxonomy" id="937251"/>
    <lineage>
        <taxon>Bacteria</taxon>
        <taxon>Bacillati</taxon>
        <taxon>Bacillota</taxon>
        <taxon>Clostridia</taxon>
        <taxon>Eubacteriales</taxon>
        <taxon>Clostridiaceae</taxon>
        <taxon>Youngiibacter</taxon>
    </lineage>
</organism>
<sequence length="241" mass="27608">MFNRSLWVVEDKKVQEKLIKYANCTRVFPEGSFIYQQEDERKYMYFLTDGRIRVSVASHDGTEKTLAIHEPGSFFGETAFFDRFPSFTCAQALKQSTVLCFGDDEITLLMKEQPDVIYHMFDSLGRKIRLLAFQVEYLSFMNIEERIVALLVTLFDSFSSECSKLPSTSKNKCNSIGDCPNGHCLKLTITDQEIGEMIGARREAVTKAITNLKKQNLINKQKRMLCCPDLSALNQFLTRST</sequence>
<dbReference type="SMART" id="SM00100">
    <property type="entry name" value="cNMP"/>
    <property type="match status" value="1"/>
</dbReference>
<dbReference type="RefSeq" id="WP_209458510.1">
    <property type="nucleotide sequence ID" value="NZ_JAGGKC010000004.1"/>
</dbReference>
<dbReference type="InterPro" id="IPR012318">
    <property type="entry name" value="HTH_CRP"/>
</dbReference>
<protein>
    <submittedName>
        <fullName evidence="6">CRP/FNR family transcriptional regulator</fullName>
    </submittedName>
</protein>
<feature type="domain" description="Cyclic nucleotide-binding" evidence="4">
    <location>
        <begin position="28"/>
        <end position="127"/>
    </location>
</feature>
<evidence type="ECO:0000259" key="5">
    <source>
        <dbReference type="PROSITE" id="PS51063"/>
    </source>
</evidence>
<evidence type="ECO:0000313" key="7">
    <source>
        <dbReference type="Proteomes" id="UP001519271"/>
    </source>
</evidence>
<dbReference type="SMART" id="SM00419">
    <property type="entry name" value="HTH_CRP"/>
    <property type="match status" value="1"/>
</dbReference>
<keyword evidence="1" id="KW-0805">Transcription regulation</keyword>
<dbReference type="InterPro" id="IPR018490">
    <property type="entry name" value="cNMP-bd_dom_sf"/>
</dbReference>
<proteinExistence type="predicted"/>
<dbReference type="Gene3D" id="2.60.120.10">
    <property type="entry name" value="Jelly Rolls"/>
    <property type="match status" value="1"/>
</dbReference>
<evidence type="ECO:0000259" key="4">
    <source>
        <dbReference type="PROSITE" id="PS50042"/>
    </source>
</evidence>
<dbReference type="PROSITE" id="PS50042">
    <property type="entry name" value="CNMP_BINDING_3"/>
    <property type="match status" value="1"/>
</dbReference>
<dbReference type="PRINTS" id="PR00034">
    <property type="entry name" value="HTHCRP"/>
</dbReference>
<dbReference type="InterPro" id="IPR014710">
    <property type="entry name" value="RmlC-like_jellyroll"/>
</dbReference>
<dbReference type="SUPFAM" id="SSF46785">
    <property type="entry name" value="Winged helix' DNA-binding domain"/>
    <property type="match status" value="1"/>
</dbReference>
<evidence type="ECO:0000313" key="6">
    <source>
        <dbReference type="EMBL" id="MBP1918270.1"/>
    </source>
</evidence>
<dbReference type="Proteomes" id="UP001519271">
    <property type="component" value="Unassembled WGS sequence"/>
</dbReference>
<feature type="domain" description="HTH crp-type" evidence="5">
    <location>
        <begin position="141"/>
        <end position="231"/>
    </location>
</feature>
<name>A0ABS4G149_9CLOT</name>
<comment type="caution">
    <text evidence="6">The sequence shown here is derived from an EMBL/GenBank/DDBJ whole genome shotgun (WGS) entry which is preliminary data.</text>
</comment>
<reference evidence="6 7" key="1">
    <citation type="submission" date="2021-03" db="EMBL/GenBank/DDBJ databases">
        <title>Genomic Encyclopedia of Type Strains, Phase IV (KMG-IV): sequencing the most valuable type-strain genomes for metagenomic binning, comparative biology and taxonomic classification.</title>
        <authorList>
            <person name="Goeker M."/>
        </authorList>
    </citation>
    <scope>NUCLEOTIDE SEQUENCE [LARGE SCALE GENOMIC DNA]</scope>
    <source>
        <strain evidence="6 7">DSM 6139</strain>
    </source>
</reference>
<keyword evidence="7" id="KW-1185">Reference proteome</keyword>
<gene>
    <name evidence="6" type="ORF">J2Z34_000742</name>
</gene>
<accession>A0ABS4G149</accession>
<dbReference type="InterPro" id="IPR036390">
    <property type="entry name" value="WH_DNA-bd_sf"/>
</dbReference>
<keyword evidence="2" id="KW-0238">DNA-binding</keyword>
<evidence type="ECO:0000256" key="3">
    <source>
        <dbReference type="ARBA" id="ARBA00023163"/>
    </source>
</evidence>
<dbReference type="InterPro" id="IPR000595">
    <property type="entry name" value="cNMP-bd_dom"/>
</dbReference>
<keyword evidence="3" id="KW-0804">Transcription</keyword>
<dbReference type="InterPro" id="IPR050397">
    <property type="entry name" value="Env_Response_Regulators"/>
</dbReference>
<dbReference type="EMBL" id="JAGGKC010000004">
    <property type="protein sequence ID" value="MBP1918270.1"/>
    <property type="molecule type" value="Genomic_DNA"/>
</dbReference>
<evidence type="ECO:0000256" key="1">
    <source>
        <dbReference type="ARBA" id="ARBA00023015"/>
    </source>
</evidence>
<evidence type="ECO:0000256" key="2">
    <source>
        <dbReference type="ARBA" id="ARBA00023125"/>
    </source>
</evidence>
<dbReference type="Pfam" id="PF13545">
    <property type="entry name" value="HTH_Crp_2"/>
    <property type="match status" value="1"/>
</dbReference>
<dbReference type="PANTHER" id="PTHR24567:SF68">
    <property type="entry name" value="DNA-BINDING TRANSCRIPTIONAL DUAL REGULATOR CRP"/>
    <property type="match status" value="1"/>
</dbReference>
<dbReference type="PROSITE" id="PS51063">
    <property type="entry name" value="HTH_CRP_2"/>
    <property type="match status" value="1"/>
</dbReference>